<evidence type="ECO:0000256" key="17">
    <source>
        <dbReference type="ARBA" id="ARBA00047614"/>
    </source>
</evidence>
<dbReference type="GO" id="GO:0046872">
    <property type="term" value="F:metal ion binding"/>
    <property type="evidence" value="ECO:0007669"/>
    <property type="project" value="UniProtKB-KW"/>
</dbReference>
<dbReference type="InterPro" id="IPR011127">
    <property type="entry name" value="Dala_Dala_lig_N"/>
</dbReference>
<dbReference type="FunFam" id="3.30.470.20:FF:000008">
    <property type="entry name" value="D-alanine--D-alanine ligase"/>
    <property type="match status" value="1"/>
</dbReference>
<dbReference type="UniPathway" id="UPA00219"/>
<dbReference type="EC" id="6.3.2.4" evidence="6 22"/>
<dbReference type="PROSITE" id="PS50975">
    <property type="entry name" value="ATP_GRASP"/>
    <property type="match status" value="1"/>
</dbReference>
<evidence type="ECO:0000256" key="18">
    <source>
        <dbReference type="ARBA" id="ARBA00060592"/>
    </source>
</evidence>
<evidence type="ECO:0000256" key="10">
    <source>
        <dbReference type="ARBA" id="ARBA00022741"/>
    </source>
</evidence>
<feature type="active site" evidence="23">
    <location>
        <position position="352"/>
    </location>
</feature>
<dbReference type="InterPro" id="IPR016185">
    <property type="entry name" value="PreATP-grasp_dom_sf"/>
</dbReference>
<evidence type="ECO:0000256" key="16">
    <source>
        <dbReference type="ARBA" id="ARBA00023316"/>
    </source>
</evidence>
<dbReference type="InterPro" id="IPR000291">
    <property type="entry name" value="D-Ala_lig_Van_CS"/>
</dbReference>
<dbReference type="Proteomes" id="UP000319263">
    <property type="component" value="Chromosome"/>
</dbReference>
<evidence type="ECO:0000256" key="14">
    <source>
        <dbReference type="ARBA" id="ARBA00022984"/>
    </source>
</evidence>
<dbReference type="NCBIfam" id="NF002528">
    <property type="entry name" value="PRK01966.1-4"/>
    <property type="match status" value="1"/>
</dbReference>
<evidence type="ECO:0000256" key="3">
    <source>
        <dbReference type="ARBA" id="ARBA00004496"/>
    </source>
</evidence>
<keyword evidence="7 22" id="KW-0963">Cytoplasm</keyword>
<accession>A0A516Q5X7</accession>
<dbReference type="FunFam" id="3.30.1490.20:FF:000007">
    <property type="entry name" value="D-alanine--D-alanine ligase"/>
    <property type="match status" value="1"/>
</dbReference>
<dbReference type="NCBIfam" id="TIGR01205">
    <property type="entry name" value="D_ala_D_alaTIGR"/>
    <property type="match status" value="1"/>
</dbReference>
<comment type="function">
    <text evidence="2 22">Cell wall formation.</text>
</comment>
<comment type="cofactor">
    <cofactor evidence="24">
        <name>Mg(2+)</name>
        <dbReference type="ChEBI" id="CHEBI:18420"/>
    </cofactor>
    <cofactor evidence="24">
        <name>Mn(2+)</name>
        <dbReference type="ChEBI" id="CHEBI:29035"/>
    </cofactor>
    <text evidence="24">Binds 2 magnesium or manganese ions per subunit.</text>
</comment>
<evidence type="ECO:0000256" key="12">
    <source>
        <dbReference type="ARBA" id="ARBA00022842"/>
    </source>
</evidence>
<comment type="subcellular location">
    <subcellularLocation>
        <location evidence="3 22">Cytoplasm</location>
    </subcellularLocation>
</comment>
<dbReference type="Pfam" id="PF01820">
    <property type="entry name" value="Dala_Dala_lig_N"/>
    <property type="match status" value="1"/>
</dbReference>
<dbReference type="PROSITE" id="PS00844">
    <property type="entry name" value="DALA_DALA_LIGASE_2"/>
    <property type="match status" value="1"/>
</dbReference>
<dbReference type="PANTHER" id="PTHR23132:SF25">
    <property type="entry name" value="D-ALANINE--D-ALANINE LIGASE A"/>
    <property type="match status" value="1"/>
</dbReference>
<dbReference type="Gene3D" id="3.30.470.20">
    <property type="entry name" value="ATP-grasp fold, B domain"/>
    <property type="match status" value="1"/>
</dbReference>
<evidence type="ECO:0000256" key="11">
    <source>
        <dbReference type="ARBA" id="ARBA00022840"/>
    </source>
</evidence>
<keyword evidence="15 24" id="KW-0464">Manganese</keyword>
<evidence type="ECO:0000256" key="19">
    <source>
        <dbReference type="ARBA" id="ARBA00068427"/>
    </source>
</evidence>
<dbReference type="SUPFAM" id="SSF56059">
    <property type="entry name" value="Glutathione synthetase ATP-binding domain-like"/>
    <property type="match status" value="1"/>
</dbReference>
<dbReference type="GO" id="GO:0071555">
    <property type="term" value="P:cell wall organization"/>
    <property type="evidence" value="ECO:0007669"/>
    <property type="project" value="UniProtKB-KW"/>
</dbReference>
<gene>
    <name evidence="22" type="primary">ddl</name>
    <name evidence="27" type="ORF">FOE78_16025</name>
</gene>
<dbReference type="InterPro" id="IPR011095">
    <property type="entry name" value="Dala_Dala_lig_C"/>
</dbReference>
<dbReference type="HAMAP" id="MF_00047">
    <property type="entry name" value="Dala_Dala_lig"/>
    <property type="match status" value="1"/>
</dbReference>
<feature type="binding site" evidence="24">
    <location>
        <position position="341"/>
    </location>
    <ligand>
        <name>Mg(2+)</name>
        <dbReference type="ChEBI" id="CHEBI:18420"/>
        <label>2</label>
    </ligand>
</feature>
<protein>
    <recommendedName>
        <fullName evidence="19 22">D-alanine--D-alanine ligase</fullName>
        <ecNumber evidence="6 22">6.3.2.4</ecNumber>
    </recommendedName>
    <alternativeName>
        <fullName evidence="21 22">D-Ala-D-Ala ligase</fullName>
    </alternativeName>
    <alternativeName>
        <fullName evidence="20 22">D-alanylalanine synthetase</fullName>
    </alternativeName>
</protein>
<dbReference type="GO" id="GO:0009252">
    <property type="term" value="P:peptidoglycan biosynthetic process"/>
    <property type="evidence" value="ECO:0007669"/>
    <property type="project" value="UniProtKB-UniRule"/>
</dbReference>
<comment type="cofactor">
    <cofactor evidence="1">
        <name>Mn(2+)</name>
        <dbReference type="ChEBI" id="CHEBI:29035"/>
    </cofactor>
</comment>
<evidence type="ECO:0000256" key="22">
    <source>
        <dbReference type="HAMAP-Rule" id="MF_00047"/>
    </source>
</evidence>
<dbReference type="PROSITE" id="PS00843">
    <property type="entry name" value="DALA_DALA_LIGASE_1"/>
    <property type="match status" value="1"/>
</dbReference>
<evidence type="ECO:0000256" key="13">
    <source>
        <dbReference type="ARBA" id="ARBA00022960"/>
    </source>
</evidence>
<evidence type="ECO:0000256" key="20">
    <source>
        <dbReference type="ARBA" id="ARBA00076288"/>
    </source>
</evidence>
<dbReference type="KEGG" id="mik:FOE78_16025"/>
<evidence type="ECO:0000256" key="8">
    <source>
        <dbReference type="ARBA" id="ARBA00022598"/>
    </source>
</evidence>
<evidence type="ECO:0000256" key="15">
    <source>
        <dbReference type="ARBA" id="ARBA00023211"/>
    </source>
</evidence>
<keyword evidence="9 24" id="KW-0479">Metal-binding</keyword>
<dbReference type="GO" id="GO:0008716">
    <property type="term" value="F:D-alanine-D-alanine ligase activity"/>
    <property type="evidence" value="ECO:0007669"/>
    <property type="project" value="UniProtKB-UniRule"/>
</dbReference>
<dbReference type="InterPro" id="IPR005905">
    <property type="entry name" value="D_ala_D_ala"/>
</dbReference>
<keyword evidence="8 22" id="KW-0436">Ligase</keyword>
<keyword evidence="16 22" id="KW-0961">Cell wall biogenesis/degradation</keyword>
<evidence type="ECO:0000256" key="6">
    <source>
        <dbReference type="ARBA" id="ARBA00012216"/>
    </source>
</evidence>
<comment type="catalytic activity">
    <reaction evidence="17 22">
        <text>2 D-alanine + ATP = D-alanyl-D-alanine + ADP + phosphate + H(+)</text>
        <dbReference type="Rhea" id="RHEA:11224"/>
        <dbReference type="ChEBI" id="CHEBI:15378"/>
        <dbReference type="ChEBI" id="CHEBI:30616"/>
        <dbReference type="ChEBI" id="CHEBI:43474"/>
        <dbReference type="ChEBI" id="CHEBI:57416"/>
        <dbReference type="ChEBI" id="CHEBI:57822"/>
        <dbReference type="ChEBI" id="CHEBI:456216"/>
        <dbReference type="EC" id="6.3.2.4"/>
    </reaction>
</comment>
<evidence type="ECO:0000256" key="9">
    <source>
        <dbReference type="ARBA" id="ARBA00022723"/>
    </source>
</evidence>
<keyword evidence="28" id="KW-1185">Reference proteome</keyword>
<evidence type="ECO:0000256" key="23">
    <source>
        <dbReference type="PIRSR" id="PIRSR039102-1"/>
    </source>
</evidence>
<dbReference type="InterPro" id="IPR013815">
    <property type="entry name" value="ATP_grasp_subdomain_1"/>
</dbReference>
<dbReference type="OrthoDB" id="9813261at2"/>
<comment type="similarity">
    <text evidence="5 22">Belongs to the D-alanine--D-alanine ligase family.</text>
</comment>
<feature type="active site" evidence="23">
    <location>
        <position position="27"/>
    </location>
</feature>
<organism evidence="27 28">
    <name type="scientific">Microlunatus elymi</name>
    <dbReference type="NCBI Taxonomy" id="2596828"/>
    <lineage>
        <taxon>Bacteria</taxon>
        <taxon>Bacillati</taxon>
        <taxon>Actinomycetota</taxon>
        <taxon>Actinomycetes</taxon>
        <taxon>Propionibacteriales</taxon>
        <taxon>Propionibacteriaceae</taxon>
        <taxon>Microlunatus</taxon>
    </lineage>
</organism>
<keyword evidence="14 22" id="KW-0573">Peptidoglycan synthesis</keyword>
<evidence type="ECO:0000256" key="1">
    <source>
        <dbReference type="ARBA" id="ARBA00001936"/>
    </source>
</evidence>
<comment type="pathway">
    <text evidence="4 22">Cell wall biogenesis; peptidoglycan biosynthesis.</text>
</comment>
<dbReference type="GO" id="GO:0005829">
    <property type="term" value="C:cytosol"/>
    <property type="evidence" value="ECO:0007669"/>
    <property type="project" value="TreeGrafter"/>
</dbReference>
<feature type="binding site" evidence="24">
    <location>
        <position position="341"/>
    </location>
    <ligand>
        <name>Mg(2+)</name>
        <dbReference type="ChEBI" id="CHEBI:18420"/>
        <label>1</label>
    </ligand>
</feature>
<reference evidence="27 28" key="1">
    <citation type="submission" date="2019-07" db="EMBL/GenBank/DDBJ databases">
        <title>Microlunatus dokdonensis sp. nov. isolated from the rhizospheric soil of the wild plant Elymus tsukushiensis.</title>
        <authorList>
            <person name="Ghim S.-Y."/>
            <person name="Hwang Y.-J."/>
            <person name="Son J.-S."/>
            <person name="Shin J.-H."/>
        </authorList>
    </citation>
    <scope>NUCLEOTIDE SEQUENCE [LARGE SCALE GENOMIC DNA]</scope>
    <source>
        <strain evidence="27 28">KUDC0627</strain>
    </source>
</reference>
<evidence type="ECO:0000256" key="2">
    <source>
        <dbReference type="ARBA" id="ARBA00003921"/>
    </source>
</evidence>
<keyword evidence="10 25" id="KW-0547">Nucleotide-binding</keyword>
<evidence type="ECO:0000313" key="28">
    <source>
        <dbReference type="Proteomes" id="UP000319263"/>
    </source>
</evidence>
<feature type="binding site" evidence="24">
    <location>
        <position position="328"/>
    </location>
    <ligand>
        <name>Mg(2+)</name>
        <dbReference type="ChEBI" id="CHEBI:18420"/>
        <label>1</label>
    </ligand>
</feature>
<dbReference type="GO" id="GO:0005524">
    <property type="term" value="F:ATP binding"/>
    <property type="evidence" value="ECO:0007669"/>
    <property type="project" value="UniProtKB-UniRule"/>
</dbReference>
<dbReference type="Gene3D" id="3.40.50.20">
    <property type="match status" value="1"/>
</dbReference>
<evidence type="ECO:0000259" key="26">
    <source>
        <dbReference type="PROSITE" id="PS50975"/>
    </source>
</evidence>
<evidence type="ECO:0000256" key="5">
    <source>
        <dbReference type="ARBA" id="ARBA00010871"/>
    </source>
</evidence>
<keyword evidence="11 25" id="KW-0067">ATP-binding</keyword>
<dbReference type="SUPFAM" id="SSF52440">
    <property type="entry name" value="PreATP-grasp domain"/>
    <property type="match status" value="1"/>
</dbReference>
<proteinExistence type="inferred from homology"/>
<dbReference type="Pfam" id="PF07478">
    <property type="entry name" value="Dala_Dala_lig_C"/>
    <property type="match status" value="1"/>
</dbReference>
<dbReference type="PANTHER" id="PTHR23132">
    <property type="entry name" value="D-ALANINE--D-ALANINE LIGASE"/>
    <property type="match status" value="1"/>
</dbReference>
<dbReference type="AlphaFoldDB" id="A0A516Q5X7"/>
<evidence type="ECO:0000313" key="27">
    <source>
        <dbReference type="EMBL" id="QDP98847.1"/>
    </source>
</evidence>
<keyword evidence="12 24" id="KW-0460">Magnesium</keyword>
<dbReference type="InterPro" id="IPR011761">
    <property type="entry name" value="ATP-grasp"/>
</dbReference>
<comment type="pathway">
    <text evidence="18">Glycan biosynthesis.</text>
</comment>
<evidence type="ECO:0000256" key="7">
    <source>
        <dbReference type="ARBA" id="ARBA00022490"/>
    </source>
</evidence>
<evidence type="ECO:0000256" key="24">
    <source>
        <dbReference type="PIRSR" id="PIRSR039102-3"/>
    </source>
</evidence>
<name>A0A516Q5X7_9ACTN</name>
<dbReference type="PIRSF" id="PIRSF039102">
    <property type="entry name" value="Ddl/VanB"/>
    <property type="match status" value="1"/>
</dbReference>
<evidence type="ECO:0000256" key="4">
    <source>
        <dbReference type="ARBA" id="ARBA00004752"/>
    </source>
</evidence>
<sequence>MSQASEPAAGPGRKPRVAVVFGGTSDEHPVSCLTARGVVGAIDQDRYDVIGVGISRSGRWIVVSADQIAALQVSDRKLPELTEQAAEAMLLPGSSGGGGELVQRASGGGGLAELGPVDVAFSLLHGPFGEDGTIQGLFEMMGTRYVGAGVLASAVGMDKHYMKMIFAGAGLPIGPYVVITPADWQRDREQALKQVSQLTYPLYVKPTRNGSSIGISKVTDESQLEDAIAFAHQYDPKVIIEEGFENARELECGVLQSLGGAAPQVSAIAEIRMHTDSGFYDFDAKYLPEEQVDLDVPADLPTEVADEMRALAARSFDAISCEGLARVDFFLTAEGRLVVNEINTMPGFTEHSMYPRVWAASGIDYPTLVDRLLQLALDRPTGLR</sequence>
<dbReference type="GO" id="GO:0008360">
    <property type="term" value="P:regulation of cell shape"/>
    <property type="evidence" value="ECO:0007669"/>
    <property type="project" value="UniProtKB-KW"/>
</dbReference>
<evidence type="ECO:0000256" key="25">
    <source>
        <dbReference type="PROSITE-ProRule" id="PRU00409"/>
    </source>
</evidence>
<keyword evidence="13 22" id="KW-0133">Cell shape</keyword>
<feature type="binding site" evidence="24">
    <location>
        <position position="343"/>
    </location>
    <ligand>
        <name>Mg(2+)</name>
        <dbReference type="ChEBI" id="CHEBI:18420"/>
        <label>2</label>
    </ligand>
</feature>
<evidence type="ECO:0000256" key="21">
    <source>
        <dbReference type="ARBA" id="ARBA00077154"/>
    </source>
</evidence>
<feature type="domain" description="ATP-grasp" evidence="26">
    <location>
        <begin position="163"/>
        <end position="374"/>
    </location>
</feature>
<feature type="active site" evidence="23">
    <location>
        <position position="211"/>
    </location>
</feature>
<dbReference type="EMBL" id="CP041692">
    <property type="protein sequence ID" value="QDP98847.1"/>
    <property type="molecule type" value="Genomic_DNA"/>
</dbReference>
<dbReference type="Gene3D" id="3.30.1490.20">
    <property type="entry name" value="ATP-grasp fold, A domain"/>
    <property type="match status" value="1"/>
</dbReference>